<organism evidence="2">
    <name type="scientific">Yushu Rhabd tick virus 2</name>
    <dbReference type="NCBI Taxonomy" id="2972332"/>
    <lineage>
        <taxon>Viruses</taxon>
        <taxon>Riboviria</taxon>
        <taxon>Orthornavirae</taxon>
        <taxon>Negarnaviricota</taxon>
        <taxon>Haploviricotina</taxon>
        <taxon>Monjiviricetes</taxon>
        <taxon>Mononegavirales</taxon>
        <taxon>Rhabdoviridae</taxon>
        <taxon>Alpharhabdovirinae</taxon>
        <taxon>Alpharicinrhavirus</taxon>
        <taxon>Alpharicinrhavirus qinghai</taxon>
    </lineage>
</organism>
<dbReference type="EMBL" id="ON746530">
    <property type="protein sequence ID" value="UYL95607.1"/>
    <property type="molecule type" value="Viral_cRNA"/>
</dbReference>
<feature type="compositionally biased region" description="Polar residues" evidence="1">
    <location>
        <begin position="97"/>
        <end position="121"/>
    </location>
</feature>
<feature type="region of interest" description="Disordered" evidence="1">
    <location>
        <begin position="91"/>
        <end position="156"/>
    </location>
</feature>
<feature type="compositionally biased region" description="Polar residues" evidence="1">
    <location>
        <begin position="254"/>
        <end position="263"/>
    </location>
</feature>
<accession>A0A9E7V2C0</accession>
<evidence type="ECO:0000256" key="1">
    <source>
        <dbReference type="SAM" id="MobiDB-lite"/>
    </source>
</evidence>
<feature type="compositionally biased region" description="Basic and acidic residues" evidence="1">
    <location>
        <begin position="266"/>
        <end position="285"/>
    </location>
</feature>
<sequence length="396" mass="42634">MSDRRQELPLFNSDLLPDGEALNQACVLQGAADDTRDILGLGSGAEDAAQSTNPMDAIYRLPFTDNPLPAPITVAEAKAAFDKLTAEKGLTDFQLPGPSTSSQPAGASELSTQRPLTPTASDESDDNMPDPGPDPTDHTIADDDKGNESDTGTQFEDRPYAAVTLEERHLNNEDIQQIAEYLLQITNQLKEQKVFSSADVDFINGSLVLRYRLIPAITIAGEKPPAPLPSKPLSVSLPPVVTAPSVVKSPEPLPSTSKATTVPDTVPKKTETKSDPTPKLPKESSDPPPKISKLSREAPLATRPAPTHAITADQTSALNSLLRTPYTFSRKGGGLTTISIDQHGVTKERLLDALRSKNVDLESFLRRPRHIQIWTALNVTESGKRFKLSSFAPKGP</sequence>
<feature type="compositionally biased region" description="Basic and acidic residues" evidence="1">
    <location>
        <begin position="135"/>
        <end position="148"/>
    </location>
</feature>
<proteinExistence type="predicted"/>
<reference evidence="2" key="1">
    <citation type="submission" date="2022-05" db="EMBL/GenBank/DDBJ databases">
        <authorList>
            <person name="Cao W."/>
            <person name="Jia N."/>
            <person name="Lam T.T.-Y."/>
            <person name="Ni X."/>
            <person name="Liu J."/>
        </authorList>
    </citation>
    <scope>NUCLEOTIDE SEQUENCE</scope>
    <source>
        <strain evidence="2">TIGMIC 1</strain>
    </source>
</reference>
<feature type="region of interest" description="Disordered" evidence="1">
    <location>
        <begin position="245"/>
        <end position="304"/>
    </location>
</feature>
<protein>
    <submittedName>
        <fullName evidence="2">ORF2</fullName>
    </submittedName>
</protein>
<name>A0A9E7V2C0_9RHAB</name>
<evidence type="ECO:0000313" key="2">
    <source>
        <dbReference type="EMBL" id="UYL95607.1"/>
    </source>
</evidence>